<gene>
    <name evidence="2" type="ORF">DFR50_11095</name>
</gene>
<evidence type="ECO:0000313" key="3">
    <source>
        <dbReference type="Proteomes" id="UP000253529"/>
    </source>
</evidence>
<accession>A0A366FHJ4</accession>
<protein>
    <submittedName>
        <fullName evidence="2">2,3-dihydroxybiphenyl 1,2-dioxygenase</fullName>
    </submittedName>
</protein>
<dbReference type="EMBL" id="QNRK01000010">
    <property type="protein sequence ID" value="RBP14071.1"/>
    <property type="molecule type" value="Genomic_DNA"/>
</dbReference>
<keyword evidence="2" id="KW-0223">Dioxygenase</keyword>
<keyword evidence="2" id="KW-0560">Oxidoreductase</keyword>
<dbReference type="AlphaFoldDB" id="A0A366FHJ4"/>
<evidence type="ECO:0000259" key="1">
    <source>
        <dbReference type="PROSITE" id="PS51819"/>
    </source>
</evidence>
<reference evidence="2 3" key="1">
    <citation type="submission" date="2018-06" db="EMBL/GenBank/DDBJ databases">
        <title>Genomic Encyclopedia of Type Strains, Phase IV (KMG-IV): sequencing the most valuable type-strain genomes for metagenomic binning, comparative biology and taxonomic classification.</title>
        <authorList>
            <person name="Goeker M."/>
        </authorList>
    </citation>
    <scope>NUCLEOTIDE SEQUENCE [LARGE SCALE GENOMIC DNA]</scope>
    <source>
        <strain evidence="2 3">DSM 24875</strain>
    </source>
</reference>
<dbReference type="InterPro" id="IPR004360">
    <property type="entry name" value="Glyas_Fos-R_dOase_dom"/>
</dbReference>
<dbReference type="CDD" id="cd07237">
    <property type="entry name" value="BphC1-RGP6_C_like"/>
    <property type="match status" value="1"/>
</dbReference>
<proteinExistence type="predicted"/>
<dbReference type="OrthoDB" id="9803142at2"/>
<dbReference type="GO" id="GO:0051213">
    <property type="term" value="F:dioxygenase activity"/>
    <property type="evidence" value="ECO:0007669"/>
    <property type="project" value="UniProtKB-KW"/>
</dbReference>
<dbReference type="RefSeq" id="WP_113889208.1">
    <property type="nucleotide sequence ID" value="NZ_QNRK01000010.1"/>
</dbReference>
<sequence length="333" mass="36839">MNAIDIRPATTSVYGAVQFGYLLVESPRLGKWKRFAAEGIGMAIAEDAPGLLAFRTDGHARRLVVRKRDREDLALGWQIASPDALDLILRRLSDRGVAVEAVAGDEAALRGVARYWRFLGPKRQIYELFVEAKRSDEAPKVLGRGFVTGERGLGHVAISTRRPDAMIAFWREIFDAKISDFIEDRVGGVNLRIAFLRVNPRHHSIAVAATVGLAMDPFATKIQHVEMQAASLDDVGAAYRRCRALGVKIAMAVGQHPNDRDVSFYAVSPSGFYFELGWSAAEGEDIESWPQTTHRGISVWGHKPQDQTLGDKLAQVRNGLTSLFRKEYSPLQG</sequence>
<dbReference type="Proteomes" id="UP000253529">
    <property type="component" value="Unassembled WGS sequence"/>
</dbReference>
<feature type="domain" description="VOC" evidence="1">
    <location>
        <begin position="152"/>
        <end position="279"/>
    </location>
</feature>
<evidence type="ECO:0000313" key="2">
    <source>
        <dbReference type="EMBL" id="RBP14071.1"/>
    </source>
</evidence>
<keyword evidence="3" id="KW-1185">Reference proteome</keyword>
<name>A0A366FHJ4_9HYPH</name>
<organism evidence="2 3">
    <name type="scientific">Roseiarcus fermentans</name>
    <dbReference type="NCBI Taxonomy" id="1473586"/>
    <lineage>
        <taxon>Bacteria</taxon>
        <taxon>Pseudomonadati</taxon>
        <taxon>Pseudomonadota</taxon>
        <taxon>Alphaproteobacteria</taxon>
        <taxon>Hyphomicrobiales</taxon>
        <taxon>Roseiarcaceae</taxon>
        <taxon>Roseiarcus</taxon>
    </lineage>
</organism>
<dbReference type="Pfam" id="PF22632">
    <property type="entry name" value="BphC_D1"/>
    <property type="match status" value="1"/>
</dbReference>
<dbReference type="SUPFAM" id="SSF54593">
    <property type="entry name" value="Glyoxalase/Bleomycin resistance protein/Dihydroxybiphenyl dioxygenase"/>
    <property type="match status" value="2"/>
</dbReference>
<dbReference type="InterPro" id="IPR037523">
    <property type="entry name" value="VOC_core"/>
</dbReference>
<dbReference type="InterPro" id="IPR029068">
    <property type="entry name" value="Glyas_Bleomycin-R_OHBP_Dase"/>
</dbReference>
<comment type="caution">
    <text evidence="2">The sequence shown here is derived from an EMBL/GenBank/DDBJ whole genome shotgun (WGS) entry which is preliminary data.</text>
</comment>
<dbReference type="Gene3D" id="3.10.180.10">
    <property type="entry name" value="2,3-Dihydroxybiphenyl 1,2-Dioxygenase, domain 1"/>
    <property type="match status" value="2"/>
</dbReference>
<dbReference type="PROSITE" id="PS51819">
    <property type="entry name" value="VOC"/>
    <property type="match status" value="1"/>
</dbReference>
<dbReference type="Pfam" id="PF00903">
    <property type="entry name" value="Glyoxalase"/>
    <property type="match status" value="1"/>
</dbReference>